<gene>
    <name evidence="2" type="ORF">EJB05_38451</name>
</gene>
<dbReference type="Gramene" id="TVU14954">
    <property type="protein sequence ID" value="TVU14954"/>
    <property type="gene ID" value="EJB05_38451"/>
</dbReference>
<dbReference type="Proteomes" id="UP000324897">
    <property type="component" value="Unassembled WGS sequence"/>
</dbReference>
<feature type="region of interest" description="Disordered" evidence="1">
    <location>
        <begin position="49"/>
        <end position="71"/>
    </location>
</feature>
<evidence type="ECO:0000313" key="2">
    <source>
        <dbReference type="EMBL" id="TVU14954.1"/>
    </source>
</evidence>
<dbReference type="AlphaFoldDB" id="A0A5J9TUA8"/>
<keyword evidence="3" id="KW-1185">Reference proteome</keyword>
<name>A0A5J9TUA8_9POAL</name>
<evidence type="ECO:0000313" key="3">
    <source>
        <dbReference type="Proteomes" id="UP000324897"/>
    </source>
</evidence>
<protein>
    <submittedName>
        <fullName evidence="2">Uncharacterized protein</fullName>
    </submittedName>
</protein>
<evidence type="ECO:0000256" key="1">
    <source>
        <dbReference type="SAM" id="MobiDB-lite"/>
    </source>
</evidence>
<organism evidence="2 3">
    <name type="scientific">Eragrostis curvula</name>
    <name type="common">weeping love grass</name>
    <dbReference type="NCBI Taxonomy" id="38414"/>
    <lineage>
        <taxon>Eukaryota</taxon>
        <taxon>Viridiplantae</taxon>
        <taxon>Streptophyta</taxon>
        <taxon>Embryophyta</taxon>
        <taxon>Tracheophyta</taxon>
        <taxon>Spermatophyta</taxon>
        <taxon>Magnoliopsida</taxon>
        <taxon>Liliopsida</taxon>
        <taxon>Poales</taxon>
        <taxon>Poaceae</taxon>
        <taxon>PACMAD clade</taxon>
        <taxon>Chloridoideae</taxon>
        <taxon>Eragrostideae</taxon>
        <taxon>Eragrostidinae</taxon>
        <taxon>Eragrostis</taxon>
    </lineage>
</organism>
<reference evidence="2 3" key="1">
    <citation type="journal article" date="2019" name="Sci. Rep.">
        <title>A high-quality genome of Eragrostis curvula grass provides insights into Poaceae evolution and supports new strategies to enhance forage quality.</title>
        <authorList>
            <person name="Carballo J."/>
            <person name="Santos B.A.C.M."/>
            <person name="Zappacosta D."/>
            <person name="Garbus I."/>
            <person name="Selva J.P."/>
            <person name="Gallo C.A."/>
            <person name="Diaz A."/>
            <person name="Albertini E."/>
            <person name="Caccamo M."/>
            <person name="Echenique V."/>
        </authorList>
    </citation>
    <scope>NUCLEOTIDE SEQUENCE [LARGE SCALE GENOMIC DNA]</scope>
    <source>
        <strain evidence="3">cv. Victoria</strain>
        <tissue evidence="2">Leaf</tissue>
    </source>
</reference>
<sequence length="100" mass="10523">MKSGCEVRRAEDVAVVRGRDADAAPAFTAASLFPSSSSTFAASLAVAGSRTAATTPATTPRWHRPRRGLHLPAPPSATTFCSALRSAEVMMTWSDEDMAL</sequence>
<accession>A0A5J9TUA8</accession>
<feature type="compositionally biased region" description="Low complexity" evidence="1">
    <location>
        <begin position="49"/>
        <end position="60"/>
    </location>
</feature>
<feature type="non-terminal residue" evidence="2">
    <location>
        <position position="1"/>
    </location>
</feature>
<dbReference type="EMBL" id="RWGY01000031">
    <property type="protein sequence ID" value="TVU14954.1"/>
    <property type="molecule type" value="Genomic_DNA"/>
</dbReference>
<proteinExistence type="predicted"/>
<comment type="caution">
    <text evidence="2">The sequence shown here is derived from an EMBL/GenBank/DDBJ whole genome shotgun (WGS) entry which is preliminary data.</text>
</comment>